<evidence type="ECO:0000313" key="5">
    <source>
        <dbReference type="Proteomes" id="UP001611263"/>
    </source>
</evidence>
<keyword evidence="5" id="KW-1185">Reference proteome</keyword>
<dbReference type="EMBL" id="JBIRUQ010000004">
    <property type="protein sequence ID" value="MFI1462537.1"/>
    <property type="molecule type" value="Genomic_DNA"/>
</dbReference>
<dbReference type="Pfam" id="PF24088">
    <property type="entry name" value="DUF7373"/>
    <property type="match status" value="1"/>
</dbReference>
<evidence type="ECO:0008006" key="6">
    <source>
        <dbReference type="Google" id="ProtNLM"/>
    </source>
</evidence>
<comment type="caution">
    <text evidence="4">The sequence shown here is derived from an EMBL/GenBank/DDBJ whole genome shotgun (WGS) entry which is preliminary data.</text>
</comment>
<organism evidence="4 5">
    <name type="scientific">Nocardia carnea</name>
    <dbReference type="NCBI Taxonomy" id="37328"/>
    <lineage>
        <taxon>Bacteria</taxon>
        <taxon>Bacillati</taxon>
        <taxon>Actinomycetota</taxon>
        <taxon>Actinomycetes</taxon>
        <taxon>Mycobacteriales</taxon>
        <taxon>Nocardiaceae</taxon>
        <taxon>Nocardia</taxon>
    </lineage>
</organism>
<evidence type="ECO:0000313" key="4">
    <source>
        <dbReference type="EMBL" id="MFI1462537.1"/>
    </source>
</evidence>
<name>A0ABW7TND6_9NOCA</name>
<feature type="region of interest" description="Disordered" evidence="1">
    <location>
        <begin position="316"/>
        <end position="337"/>
    </location>
</feature>
<dbReference type="InterPro" id="IPR055797">
    <property type="entry name" value="DUF7373"/>
</dbReference>
<accession>A0ABW7TND6</accession>
<feature type="domain" description="DUF7373" evidence="2">
    <location>
        <begin position="44"/>
        <end position="237"/>
    </location>
</feature>
<evidence type="ECO:0000259" key="3">
    <source>
        <dbReference type="Pfam" id="PF24092"/>
    </source>
</evidence>
<evidence type="ECO:0000256" key="1">
    <source>
        <dbReference type="SAM" id="MobiDB-lite"/>
    </source>
</evidence>
<sequence>MAVPLCVALITLTGCGGETESSSEIDLSALQPGNYRTTPRTPEEVRTPENVDIQEALRLGTSVPMIMETSPKLVFNRIGLLQKMFTRHDPPESKDYDFSSQVPGFIAGWETIGQRREDSMLGRTVELTVLSFAESSQAAHAARFLSEAASRGPYPPVGTVEIPEYPAAFGQLGQYGSITTWVAQGAFMVKAWVGTGVDIPPDTAALTELTKALFDTQFTALQSYRPTPLDQIDDLPVDKDGVLSHALVGDEPAAEAVMSPEVALNFIQRPDLTGRAFEDAQVDLAVHGATRIYRAGDPAAANRLKAYFVTQTEPERQPIAAPPGLPDAQCTEHPEETSSLTCTFTIDRYTVVIEDSNQIQDLHQQVAAQYLLLEQAT</sequence>
<dbReference type="GeneID" id="93503718"/>
<proteinExistence type="predicted"/>
<protein>
    <recommendedName>
        <fullName evidence="6">Secreted protein</fullName>
    </recommendedName>
</protein>
<dbReference type="Pfam" id="PF24092">
    <property type="entry name" value="DUF7373_C"/>
    <property type="match status" value="1"/>
</dbReference>
<dbReference type="Proteomes" id="UP001611263">
    <property type="component" value="Unassembled WGS sequence"/>
</dbReference>
<gene>
    <name evidence="4" type="ORF">ACH4WX_17620</name>
</gene>
<dbReference type="RefSeq" id="WP_043739831.1">
    <property type="nucleotide sequence ID" value="NZ_JBIRUQ010000004.1"/>
</dbReference>
<reference evidence="4 5" key="1">
    <citation type="submission" date="2024-10" db="EMBL/GenBank/DDBJ databases">
        <title>The Natural Products Discovery Center: Release of the First 8490 Sequenced Strains for Exploring Actinobacteria Biosynthetic Diversity.</title>
        <authorList>
            <person name="Kalkreuter E."/>
            <person name="Kautsar S.A."/>
            <person name="Yang D."/>
            <person name="Bader C.D."/>
            <person name="Teijaro C.N."/>
            <person name="Fluegel L."/>
            <person name="Davis C.M."/>
            <person name="Simpson J.R."/>
            <person name="Lauterbach L."/>
            <person name="Steele A.D."/>
            <person name="Gui C."/>
            <person name="Meng S."/>
            <person name="Li G."/>
            <person name="Viehrig K."/>
            <person name="Ye F."/>
            <person name="Su P."/>
            <person name="Kiefer A.F."/>
            <person name="Nichols A."/>
            <person name="Cepeda A.J."/>
            <person name="Yan W."/>
            <person name="Fan B."/>
            <person name="Jiang Y."/>
            <person name="Adhikari A."/>
            <person name="Zheng C.-J."/>
            <person name="Schuster L."/>
            <person name="Cowan T.M."/>
            <person name="Smanski M.J."/>
            <person name="Chevrette M.G."/>
            <person name="De Carvalho L.P.S."/>
            <person name="Shen B."/>
        </authorList>
    </citation>
    <scope>NUCLEOTIDE SEQUENCE [LARGE SCALE GENOMIC DNA]</scope>
    <source>
        <strain evidence="4 5">NPDC020568</strain>
    </source>
</reference>
<dbReference type="InterPro" id="IPR056463">
    <property type="entry name" value="DUF7373_C"/>
</dbReference>
<evidence type="ECO:0000259" key="2">
    <source>
        <dbReference type="Pfam" id="PF24088"/>
    </source>
</evidence>
<feature type="domain" description="DUF7373" evidence="3">
    <location>
        <begin position="252"/>
        <end position="374"/>
    </location>
</feature>